<evidence type="ECO:0000313" key="5">
    <source>
        <dbReference type="Proteomes" id="UP001609219"/>
    </source>
</evidence>
<organism evidence="3 4">
    <name type="scientific">Antrihabitans spumae</name>
    <dbReference type="NCBI Taxonomy" id="3373370"/>
    <lineage>
        <taxon>Bacteria</taxon>
        <taxon>Bacillati</taxon>
        <taxon>Actinomycetota</taxon>
        <taxon>Actinomycetes</taxon>
        <taxon>Mycobacteriales</taxon>
        <taxon>Nocardiaceae</taxon>
        <taxon>Antrihabitans</taxon>
    </lineage>
</organism>
<accession>A0ABW7KR08</accession>
<comment type="caution">
    <text evidence="3">The sequence shown here is derived from an EMBL/GenBank/DDBJ whole genome shotgun (WGS) entry which is preliminary data.</text>
</comment>
<evidence type="ECO:0008006" key="6">
    <source>
        <dbReference type="Google" id="ProtNLM"/>
    </source>
</evidence>
<keyword evidence="5" id="KW-1185">Reference proteome</keyword>
<name>A0ABW7KR08_9NOCA</name>
<evidence type="ECO:0000313" key="4">
    <source>
        <dbReference type="Proteomes" id="UP001609176"/>
    </source>
</evidence>
<dbReference type="Proteomes" id="UP001609176">
    <property type="component" value="Unassembled WGS sequence"/>
</dbReference>
<dbReference type="RefSeq" id="WP_395124661.1">
    <property type="nucleotide sequence ID" value="NZ_JBIMSN010000029.1"/>
</dbReference>
<proteinExistence type="predicted"/>
<protein>
    <recommendedName>
        <fullName evidence="6">DUF3515 domain-containing protein</fullName>
    </recommendedName>
</protein>
<evidence type="ECO:0000256" key="1">
    <source>
        <dbReference type="SAM" id="Phobius"/>
    </source>
</evidence>
<gene>
    <name evidence="3" type="ORF">ACHIPV_13310</name>
    <name evidence="2" type="ORF">ACHIRB_07820</name>
</gene>
<sequence length="194" mass="21265">MNNDGGYRRSATKLPAALVVLVALGAAIMVALVGWTVWVVTSSNDPSVPAPRSSKIVRDLCNPMLTFLEDARSNDLPLVRAEVSKYDDKGLNDRVDARAGCLFFAGSEQIGSMSVYSSPPSFEDRTWPPIGDEVFGSYSPTITIDRHRGFSLQTVRDSWDVDVTIYPEAEIGATPERIDEAADLLIQLTEDLRE</sequence>
<feature type="transmembrane region" description="Helical" evidence="1">
    <location>
        <begin position="16"/>
        <end position="38"/>
    </location>
</feature>
<dbReference type="Proteomes" id="UP001609219">
    <property type="component" value="Unassembled WGS sequence"/>
</dbReference>
<keyword evidence="1" id="KW-0812">Transmembrane</keyword>
<keyword evidence="1" id="KW-0472">Membrane</keyword>
<keyword evidence="1" id="KW-1133">Transmembrane helix</keyword>
<reference evidence="4 5" key="1">
    <citation type="submission" date="2024-10" db="EMBL/GenBank/DDBJ databases">
        <authorList>
            <person name="Riesco R."/>
        </authorList>
    </citation>
    <scope>NUCLEOTIDE SEQUENCE [LARGE SCALE GENOMIC DNA]</scope>
    <source>
        <strain evidence="3 4">NCIMB 15448</strain>
        <strain evidence="2 5">NCIMB 15450</strain>
    </source>
</reference>
<dbReference type="EMBL" id="JBIMSN010000029">
    <property type="protein sequence ID" value="MFH5228482.1"/>
    <property type="molecule type" value="Genomic_DNA"/>
</dbReference>
<dbReference type="EMBL" id="JBIMSP010000018">
    <property type="protein sequence ID" value="MFH5242856.1"/>
    <property type="molecule type" value="Genomic_DNA"/>
</dbReference>
<evidence type="ECO:0000313" key="2">
    <source>
        <dbReference type="EMBL" id="MFH5228482.1"/>
    </source>
</evidence>
<evidence type="ECO:0000313" key="3">
    <source>
        <dbReference type="EMBL" id="MFH5242856.1"/>
    </source>
</evidence>